<keyword evidence="4 5" id="KW-0949">S-adenosyl-L-methionine</keyword>
<accession>A0ABT3TAD6</accession>
<dbReference type="InterPro" id="IPR010233">
    <property type="entry name" value="UbiG_MeTrfase"/>
</dbReference>
<evidence type="ECO:0000256" key="5">
    <source>
        <dbReference type="HAMAP-Rule" id="MF_00472"/>
    </source>
</evidence>
<feature type="binding site" evidence="5">
    <location>
        <position position="129"/>
    </location>
    <ligand>
        <name>S-adenosyl-L-methionine</name>
        <dbReference type="ChEBI" id="CHEBI:59789"/>
    </ligand>
</feature>
<dbReference type="InterPro" id="IPR029063">
    <property type="entry name" value="SAM-dependent_MTases_sf"/>
</dbReference>
<dbReference type="InterPro" id="IPR013216">
    <property type="entry name" value="Methyltransf_11"/>
</dbReference>
<name>A0ABT3TAD6_9GAMM</name>
<keyword evidence="8" id="KW-1185">Reference proteome</keyword>
<dbReference type="PANTHER" id="PTHR43464">
    <property type="entry name" value="METHYLTRANSFERASE"/>
    <property type="match status" value="1"/>
</dbReference>
<evidence type="ECO:0000313" key="8">
    <source>
        <dbReference type="Proteomes" id="UP001143304"/>
    </source>
</evidence>
<dbReference type="PANTHER" id="PTHR43464:SF19">
    <property type="entry name" value="UBIQUINONE BIOSYNTHESIS O-METHYLTRANSFERASE, MITOCHONDRIAL"/>
    <property type="match status" value="1"/>
</dbReference>
<feature type="binding site" evidence="5">
    <location>
        <position position="36"/>
    </location>
    <ligand>
        <name>S-adenosyl-L-methionine</name>
        <dbReference type="ChEBI" id="CHEBI:59789"/>
    </ligand>
</feature>
<evidence type="ECO:0000256" key="4">
    <source>
        <dbReference type="ARBA" id="ARBA00022691"/>
    </source>
</evidence>
<dbReference type="EMBL" id="SHNO01000001">
    <property type="protein sequence ID" value="MCX2978800.1"/>
    <property type="molecule type" value="Genomic_DNA"/>
</dbReference>
<keyword evidence="1 5" id="KW-0489">Methyltransferase</keyword>
<dbReference type="GO" id="GO:0061542">
    <property type="term" value="F:3-demethylubiquinol 3-O-methyltransferase activity"/>
    <property type="evidence" value="ECO:0007669"/>
    <property type="project" value="UniProtKB-EC"/>
</dbReference>
<dbReference type="HAMAP" id="MF_00472">
    <property type="entry name" value="UbiG"/>
    <property type="match status" value="1"/>
</dbReference>
<keyword evidence="2 5" id="KW-0808">Transferase</keyword>
<comment type="catalytic activity">
    <reaction evidence="5">
        <text>a 3-(all-trans-polyprenyl)benzene-1,2-diol + S-adenosyl-L-methionine = a 2-methoxy-6-(all-trans-polyprenyl)phenol + S-adenosyl-L-homocysteine + H(+)</text>
        <dbReference type="Rhea" id="RHEA:31411"/>
        <dbReference type="Rhea" id="RHEA-COMP:9550"/>
        <dbReference type="Rhea" id="RHEA-COMP:9551"/>
        <dbReference type="ChEBI" id="CHEBI:15378"/>
        <dbReference type="ChEBI" id="CHEBI:57856"/>
        <dbReference type="ChEBI" id="CHEBI:59789"/>
        <dbReference type="ChEBI" id="CHEBI:62729"/>
        <dbReference type="ChEBI" id="CHEBI:62731"/>
        <dbReference type="EC" id="2.1.1.222"/>
    </reaction>
</comment>
<comment type="similarity">
    <text evidence="5">Belongs to the methyltransferase superfamily. UbiG/COQ3 family.</text>
</comment>
<proteinExistence type="inferred from homology"/>
<dbReference type="SUPFAM" id="SSF53335">
    <property type="entry name" value="S-adenosyl-L-methionine-dependent methyltransferases"/>
    <property type="match status" value="1"/>
</dbReference>
<sequence length="241" mass="26452">MTTIDTAEIARFDALAEQWWDPTGPMWPLHRLNATRVPFIQHQLSALSPDSALPVGNLSGLRILDVGCGAGLLSESMALAGASVSAVDASSRNIAIAREHAQMQGLSIDYQVGDITTLNLPEFDVVLNMEVIEHVNKLPDFFRRCCELCRPGGIQFVATINRNLLSYLVAIVAAEYILGWLPRGTHQWRKFVRPAELTALLGDNGFSISESTGVMVNPLQRSVALSSLETVNYMMSARRDE</sequence>
<dbReference type="NCBIfam" id="TIGR01983">
    <property type="entry name" value="UbiG"/>
    <property type="match status" value="1"/>
</dbReference>
<comment type="function">
    <text evidence="5">O-methyltransferase that catalyzes the 2 O-methylation steps in the ubiquinone biosynthetic pathway.</text>
</comment>
<dbReference type="EC" id="2.1.1.64" evidence="5"/>
<evidence type="ECO:0000313" key="7">
    <source>
        <dbReference type="EMBL" id="MCX2978800.1"/>
    </source>
</evidence>
<evidence type="ECO:0000256" key="1">
    <source>
        <dbReference type="ARBA" id="ARBA00022603"/>
    </source>
</evidence>
<comment type="catalytic activity">
    <reaction evidence="5">
        <text>a 3-demethylubiquinol + S-adenosyl-L-methionine = a ubiquinol + S-adenosyl-L-homocysteine + H(+)</text>
        <dbReference type="Rhea" id="RHEA:44380"/>
        <dbReference type="Rhea" id="RHEA-COMP:9566"/>
        <dbReference type="Rhea" id="RHEA-COMP:10914"/>
        <dbReference type="ChEBI" id="CHEBI:15378"/>
        <dbReference type="ChEBI" id="CHEBI:17976"/>
        <dbReference type="ChEBI" id="CHEBI:57856"/>
        <dbReference type="ChEBI" id="CHEBI:59789"/>
        <dbReference type="ChEBI" id="CHEBI:84422"/>
        <dbReference type="EC" id="2.1.1.64"/>
    </reaction>
</comment>
<dbReference type="GO" id="GO:0032259">
    <property type="term" value="P:methylation"/>
    <property type="evidence" value="ECO:0007669"/>
    <property type="project" value="UniProtKB-KW"/>
</dbReference>
<comment type="pathway">
    <text evidence="5">Cofactor biosynthesis; ubiquinone biosynthesis.</text>
</comment>
<comment type="caution">
    <text evidence="7">The sequence shown here is derived from an EMBL/GenBank/DDBJ whole genome shotgun (WGS) entry which is preliminary data.</text>
</comment>
<evidence type="ECO:0000256" key="2">
    <source>
        <dbReference type="ARBA" id="ARBA00022679"/>
    </source>
</evidence>
<evidence type="ECO:0000259" key="6">
    <source>
        <dbReference type="Pfam" id="PF08241"/>
    </source>
</evidence>
<feature type="domain" description="Methyltransferase type 11" evidence="6">
    <location>
        <begin position="64"/>
        <end position="155"/>
    </location>
</feature>
<reference evidence="7" key="1">
    <citation type="submission" date="2019-02" db="EMBL/GenBank/DDBJ databases">
        <authorList>
            <person name="Li S.-H."/>
        </authorList>
    </citation>
    <scope>NUCLEOTIDE SEQUENCE</scope>
    <source>
        <strain evidence="7">IMCC11814</strain>
    </source>
</reference>
<gene>
    <name evidence="5 7" type="primary">ubiG</name>
    <name evidence="7" type="ORF">EYC82_15645</name>
</gene>
<protein>
    <recommendedName>
        <fullName evidence="5">Ubiquinone biosynthesis O-methyltransferase</fullName>
    </recommendedName>
    <alternativeName>
        <fullName evidence="5">2-polyprenyl-6-hydroxyphenol methylase</fullName>
        <ecNumber evidence="5">2.1.1.222</ecNumber>
    </alternativeName>
    <alternativeName>
        <fullName evidence="5">3-demethylubiquinone 3-O-methyltransferase</fullName>
        <ecNumber evidence="5">2.1.1.64</ecNumber>
    </alternativeName>
</protein>
<organism evidence="7 8">
    <name type="scientific">Candidatus Marimicrobium litorale</name>
    <dbReference type="NCBI Taxonomy" id="2518991"/>
    <lineage>
        <taxon>Bacteria</taxon>
        <taxon>Pseudomonadati</taxon>
        <taxon>Pseudomonadota</taxon>
        <taxon>Gammaproteobacteria</taxon>
        <taxon>Cellvibrionales</taxon>
        <taxon>Halieaceae</taxon>
        <taxon>Marimicrobium</taxon>
    </lineage>
</organism>
<keyword evidence="3 5" id="KW-0831">Ubiquinone biosynthesis</keyword>
<dbReference type="Gene3D" id="3.40.50.150">
    <property type="entry name" value="Vaccinia Virus protein VP39"/>
    <property type="match status" value="1"/>
</dbReference>
<dbReference type="GO" id="GO:0102208">
    <property type="term" value="F:2-polyprenyl-6-hydroxyphenol methylase activity"/>
    <property type="evidence" value="ECO:0007669"/>
    <property type="project" value="UniProtKB-EC"/>
</dbReference>
<feature type="binding site" evidence="5">
    <location>
        <position position="67"/>
    </location>
    <ligand>
        <name>S-adenosyl-L-methionine</name>
        <dbReference type="ChEBI" id="CHEBI:59789"/>
    </ligand>
</feature>
<evidence type="ECO:0000256" key="3">
    <source>
        <dbReference type="ARBA" id="ARBA00022688"/>
    </source>
</evidence>
<feature type="binding site" evidence="5">
    <location>
        <position position="88"/>
    </location>
    <ligand>
        <name>S-adenosyl-L-methionine</name>
        <dbReference type="ChEBI" id="CHEBI:59789"/>
    </ligand>
</feature>
<dbReference type="EC" id="2.1.1.222" evidence="5"/>
<dbReference type="Proteomes" id="UP001143304">
    <property type="component" value="Unassembled WGS sequence"/>
</dbReference>
<dbReference type="CDD" id="cd02440">
    <property type="entry name" value="AdoMet_MTases"/>
    <property type="match status" value="1"/>
</dbReference>
<dbReference type="Pfam" id="PF08241">
    <property type="entry name" value="Methyltransf_11"/>
    <property type="match status" value="1"/>
</dbReference>